<dbReference type="SMART" id="SM00850">
    <property type="entry name" value="LytTR"/>
    <property type="match status" value="1"/>
</dbReference>
<keyword evidence="3" id="KW-0597">Phosphoprotein</keyword>
<comment type="caution">
    <text evidence="6">The sequence shown here is derived from an EMBL/GenBank/DDBJ whole genome shotgun (WGS) entry which is preliminary data.</text>
</comment>
<dbReference type="Pfam" id="PF04397">
    <property type="entry name" value="LytTR"/>
    <property type="match status" value="1"/>
</dbReference>
<gene>
    <name evidence="6" type="ORF">IAD31_04045</name>
</gene>
<evidence type="ECO:0000259" key="5">
    <source>
        <dbReference type="PROSITE" id="PS50930"/>
    </source>
</evidence>
<evidence type="ECO:0000259" key="4">
    <source>
        <dbReference type="PROSITE" id="PS50110"/>
    </source>
</evidence>
<evidence type="ECO:0000256" key="3">
    <source>
        <dbReference type="PROSITE-ProRule" id="PRU00169"/>
    </source>
</evidence>
<feature type="domain" description="HTH LytTR-type" evidence="5">
    <location>
        <begin position="133"/>
        <end position="230"/>
    </location>
</feature>
<dbReference type="Gene3D" id="3.40.50.2300">
    <property type="match status" value="1"/>
</dbReference>
<evidence type="ECO:0000313" key="6">
    <source>
        <dbReference type="EMBL" id="HIQ60754.1"/>
    </source>
</evidence>
<dbReference type="AlphaFoldDB" id="A0A9D1CHM1"/>
<evidence type="ECO:0000313" key="7">
    <source>
        <dbReference type="Proteomes" id="UP000886879"/>
    </source>
</evidence>
<dbReference type="PANTHER" id="PTHR37299:SF1">
    <property type="entry name" value="STAGE 0 SPORULATION PROTEIN A HOMOLOG"/>
    <property type="match status" value="1"/>
</dbReference>
<dbReference type="SMART" id="SM00448">
    <property type="entry name" value="REC"/>
    <property type="match status" value="1"/>
</dbReference>
<dbReference type="InterPro" id="IPR001789">
    <property type="entry name" value="Sig_transdc_resp-reg_receiver"/>
</dbReference>
<dbReference type="GO" id="GO:0003677">
    <property type="term" value="F:DNA binding"/>
    <property type="evidence" value="ECO:0007669"/>
    <property type="project" value="InterPro"/>
</dbReference>
<sequence length="232" mass="26454">MELRVGICDDSQTDAAYVETFLSAWAQERDLALRVERFPSAESFLFRYAEEKRFDLLLLDIEMGQLDGVTMAKEIRRDNQDVQIVFITGYSDYIAEGYEVAALHYLLKPVNGDKLRAVLDRAVDKVRRRERALTLEQGGEMVRIPLGEIRYLEVCRNYVTVHAKGDYTTKSTLSRLEEALDGRFHRLGRSMVVNLEVVRRVTKTQVLLSDGSVLPLPRGAYEGLNRAIIAHS</sequence>
<dbReference type="InterPro" id="IPR046947">
    <property type="entry name" value="LytR-like"/>
</dbReference>
<dbReference type="InterPro" id="IPR007492">
    <property type="entry name" value="LytTR_DNA-bd_dom"/>
</dbReference>
<dbReference type="Gene3D" id="2.40.50.1020">
    <property type="entry name" value="LytTr DNA-binding domain"/>
    <property type="match status" value="1"/>
</dbReference>
<feature type="domain" description="Response regulatory" evidence="4">
    <location>
        <begin position="4"/>
        <end position="123"/>
    </location>
</feature>
<evidence type="ECO:0000256" key="2">
    <source>
        <dbReference type="ARBA" id="ARBA00024867"/>
    </source>
</evidence>
<accession>A0A9D1CHM1</accession>
<dbReference type="GO" id="GO:0000156">
    <property type="term" value="F:phosphorelay response regulator activity"/>
    <property type="evidence" value="ECO:0007669"/>
    <property type="project" value="InterPro"/>
</dbReference>
<dbReference type="Proteomes" id="UP000886879">
    <property type="component" value="Unassembled WGS sequence"/>
</dbReference>
<dbReference type="InterPro" id="IPR011006">
    <property type="entry name" value="CheY-like_superfamily"/>
</dbReference>
<name>A0A9D1CHM1_9FIRM</name>
<dbReference type="Pfam" id="PF00072">
    <property type="entry name" value="Response_reg"/>
    <property type="match status" value="1"/>
</dbReference>
<dbReference type="PANTHER" id="PTHR37299">
    <property type="entry name" value="TRANSCRIPTIONAL REGULATOR-RELATED"/>
    <property type="match status" value="1"/>
</dbReference>
<dbReference type="SUPFAM" id="SSF52172">
    <property type="entry name" value="CheY-like"/>
    <property type="match status" value="1"/>
</dbReference>
<evidence type="ECO:0000256" key="1">
    <source>
        <dbReference type="ARBA" id="ARBA00018672"/>
    </source>
</evidence>
<protein>
    <recommendedName>
        <fullName evidence="1">Stage 0 sporulation protein A homolog</fullName>
    </recommendedName>
</protein>
<feature type="modified residue" description="4-aspartylphosphate" evidence="3">
    <location>
        <position position="60"/>
    </location>
</feature>
<proteinExistence type="predicted"/>
<comment type="function">
    <text evidence="2">May play the central regulatory role in sporulation. It may be an element of the effector pathway responsible for the activation of sporulation genes in response to nutritional stress. Spo0A may act in concert with spo0H (a sigma factor) to control the expression of some genes that are critical to the sporulation process.</text>
</comment>
<reference evidence="6" key="2">
    <citation type="journal article" date="2021" name="PeerJ">
        <title>Extensive microbial diversity within the chicken gut microbiome revealed by metagenomics and culture.</title>
        <authorList>
            <person name="Gilroy R."/>
            <person name="Ravi A."/>
            <person name="Getino M."/>
            <person name="Pursley I."/>
            <person name="Horton D.L."/>
            <person name="Alikhan N.F."/>
            <person name="Baker D."/>
            <person name="Gharbi K."/>
            <person name="Hall N."/>
            <person name="Watson M."/>
            <person name="Adriaenssens E.M."/>
            <person name="Foster-Nyarko E."/>
            <person name="Jarju S."/>
            <person name="Secka A."/>
            <person name="Antonio M."/>
            <person name="Oren A."/>
            <person name="Chaudhuri R.R."/>
            <person name="La Ragione R."/>
            <person name="Hildebrand F."/>
            <person name="Pallen M.J."/>
        </authorList>
    </citation>
    <scope>NUCLEOTIDE SEQUENCE</scope>
    <source>
        <strain evidence="6">ChiGjej2B2-12916</strain>
    </source>
</reference>
<organism evidence="6 7">
    <name type="scientific">Candidatus Enterenecus faecium</name>
    <dbReference type="NCBI Taxonomy" id="2840780"/>
    <lineage>
        <taxon>Bacteria</taxon>
        <taxon>Bacillati</taxon>
        <taxon>Bacillota</taxon>
        <taxon>Clostridia</taxon>
        <taxon>Eubacteriales</taxon>
        <taxon>Candidatus Enterenecus</taxon>
    </lineage>
</organism>
<reference evidence="6" key="1">
    <citation type="submission" date="2020-10" db="EMBL/GenBank/DDBJ databases">
        <authorList>
            <person name="Gilroy R."/>
        </authorList>
    </citation>
    <scope>NUCLEOTIDE SEQUENCE</scope>
    <source>
        <strain evidence="6">ChiGjej2B2-12916</strain>
    </source>
</reference>
<dbReference type="PROSITE" id="PS50930">
    <property type="entry name" value="HTH_LYTTR"/>
    <property type="match status" value="1"/>
</dbReference>
<dbReference type="EMBL" id="DVFO01000038">
    <property type="protein sequence ID" value="HIQ60754.1"/>
    <property type="molecule type" value="Genomic_DNA"/>
</dbReference>
<dbReference type="PROSITE" id="PS50110">
    <property type="entry name" value="RESPONSE_REGULATORY"/>
    <property type="match status" value="1"/>
</dbReference>